<feature type="compositionally biased region" description="Basic and acidic residues" evidence="1">
    <location>
        <begin position="61"/>
        <end position="79"/>
    </location>
</feature>
<feature type="region of interest" description="Disordered" evidence="1">
    <location>
        <begin position="183"/>
        <end position="214"/>
    </location>
</feature>
<dbReference type="Proteomes" id="UP001516023">
    <property type="component" value="Unassembled WGS sequence"/>
</dbReference>
<feature type="compositionally biased region" description="Polar residues" evidence="1">
    <location>
        <begin position="306"/>
        <end position="327"/>
    </location>
</feature>
<dbReference type="AlphaFoldDB" id="A0ABD3QQW2"/>
<feature type="compositionally biased region" description="Basic and acidic residues" evidence="1">
    <location>
        <begin position="703"/>
        <end position="729"/>
    </location>
</feature>
<feature type="compositionally biased region" description="Basic and acidic residues" evidence="1">
    <location>
        <begin position="94"/>
        <end position="107"/>
    </location>
</feature>
<feature type="compositionally biased region" description="Polar residues" evidence="1">
    <location>
        <begin position="343"/>
        <end position="353"/>
    </location>
</feature>
<keyword evidence="3" id="KW-1185">Reference proteome</keyword>
<evidence type="ECO:0000313" key="2">
    <source>
        <dbReference type="EMBL" id="KAL3800295.1"/>
    </source>
</evidence>
<feature type="region of interest" description="Disordered" evidence="1">
    <location>
        <begin position="269"/>
        <end position="371"/>
    </location>
</feature>
<feature type="compositionally biased region" description="Low complexity" evidence="1">
    <location>
        <begin position="48"/>
        <end position="58"/>
    </location>
</feature>
<feature type="region of interest" description="Disordered" evidence="1">
    <location>
        <begin position="1"/>
        <end position="152"/>
    </location>
</feature>
<feature type="region of interest" description="Disordered" evidence="1">
    <location>
        <begin position="584"/>
        <end position="754"/>
    </location>
</feature>
<gene>
    <name evidence="2" type="ORF">HJC23_003591</name>
</gene>
<feature type="compositionally biased region" description="Basic residues" evidence="1">
    <location>
        <begin position="730"/>
        <end position="754"/>
    </location>
</feature>
<accession>A0ABD3QQW2</accession>
<feature type="compositionally biased region" description="Basic and acidic residues" evidence="1">
    <location>
        <begin position="654"/>
        <end position="678"/>
    </location>
</feature>
<feature type="compositionally biased region" description="Low complexity" evidence="1">
    <location>
        <begin position="284"/>
        <end position="297"/>
    </location>
</feature>
<feature type="compositionally biased region" description="Basic and acidic residues" evidence="1">
    <location>
        <begin position="1"/>
        <end position="21"/>
    </location>
</feature>
<feature type="compositionally biased region" description="Polar residues" evidence="1">
    <location>
        <begin position="139"/>
        <end position="152"/>
    </location>
</feature>
<protein>
    <submittedName>
        <fullName evidence="2">Uncharacterized protein</fullName>
    </submittedName>
</protein>
<evidence type="ECO:0000313" key="3">
    <source>
        <dbReference type="Proteomes" id="UP001516023"/>
    </source>
</evidence>
<proteinExistence type="predicted"/>
<feature type="compositionally biased region" description="Basic and acidic residues" evidence="1">
    <location>
        <begin position="31"/>
        <end position="44"/>
    </location>
</feature>
<dbReference type="EMBL" id="JABMIG020000033">
    <property type="protein sequence ID" value="KAL3800295.1"/>
    <property type="molecule type" value="Genomic_DNA"/>
</dbReference>
<feature type="compositionally biased region" description="Low complexity" evidence="1">
    <location>
        <begin position="604"/>
        <end position="623"/>
    </location>
</feature>
<evidence type="ECO:0000256" key="1">
    <source>
        <dbReference type="SAM" id="MobiDB-lite"/>
    </source>
</evidence>
<name>A0ABD3QQW2_9STRA</name>
<organism evidence="2 3">
    <name type="scientific">Cyclotella cryptica</name>
    <dbReference type="NCBI Taxonomy" id="29204"/>
    <lineage>
        <taxon>Eukaryota</taxon>
        <taxon>Sar</taxon>
        <taxon>Stramenopiles</taxon>
        <taxon>Ochrophyta</taxon>
        <taxon>Bacillariophyta</taxon>
        <taxon>Coscinodiscophyceae</taxon>
        <taxon>Thalassiosirophycidae</taxon>
        <taxon>Stephanodiscales</taxon>
        <taxon>Stephanodiscaceae</taxon>
        <taxon>Cyclotella</taxon>
    </lineage>
</organism>
<sequence length="754" mass="83534">MSTMTDDNHNKNHTQSHEGRSFAHLSISSPNDHDDDHVDDRVAVDGETATASLATAAARSHPNEANRHSDGDRKQDRRSSLRGAAKRRVVNSPRWRDQQEPPRRDGAQDYSTTSSNSDHPHHSHGIGGIAGQQHEHNDSASQTSRTDSHQSSLAALSDGELPHGQQHPFKDHQLHHLHSLSNNTHKFTSSHHHHHHHDNDSNSEGRLTPSHNNLSIHPIIHSETRFPTAMGYAPSEAAKSDIATVCSGSVIEDIDKDIDMASVASGEYPLKKTPSGGSTGLLGGHNMHTTTNASTTTTHHHHPNTPLQQSFGKHTRGDSNSHNTTSRGVEFASHTHTYPFHQNAPSHYLSTPADTEAIHPSSASASASDRSLLNDMGPPLSRTLLLVATAAANGEAMDHTSRAGSVRSFSTGEAPSDVVAHVDTDDCGGSINLSEVSQEDHKERNLELVPNNSTMMEPQNLGDAQTSVATTTNGRVSPGGTIYKGKIVDSGLCVIVHYKICVMTRTSFIFSLFVGKGVRRYQGRYASYIVLSLMVLSNESWHSFAQKYLINFIPCLSQLQMKLPLKRFHQGDFNDTVGQNPLQEGDLYLHGDSDNDAPAPPPQWDDWSNSGYRSLSRSFSRSISPPPSRSRSRSRSESPRDNLRRRRPSWSPHRGSDRDNRRPIKGTERESPVKDTKNEPWSPTNRDLEPNRRSLQRNSSPVKELETDREGRWHRDHWNNRGGRREGRSRSRSRTNGRKSPRSGRKRKGSRSRS</sequence>
<comment type="caution">
    <text evidence="2">The sequence shown here is derived from an EMBL/GenBank/DDBJ whole genome shotgun (WGS) entry which is preliminary data.</text>
</comment>
<reference evidence="2 3" key="1">
    <citation type="journal article" date="2020" name="G3 (Bethesda)">
        <title>Improved Reference Genome for Cyclotella cryptica CCMP332, a Model for Cell Wall Morphogenesis, Salinity Adaptation, and Lipid Production in Diatoms (Bacillariophyta).</title>
        <authorList>
            <person name="Roberts W.R."/>
            <person name="Downey K.M."/>
            <person name="Ruck E.C."/>
            <person name="Traller J.C."/>
            <person name="Alverson A.J."/>
        </authorList>
    </citation>
    <scope>NUCLEOTIDE SEQUENCE [LARGE SCALE GENOMIC DNA]</scope>
    <source>
        <strain evidence="2 3">CCMP332</strain>
    </source>
</reference>